<evidence type="ECO:0008006" key="3">
    <source>
        <dbReference type="Google" id="ProtNLM"/>
    </source>
</evidence>
<dbReference type="Proteomes" id="UP000094795">
    <property type="component" value="Unassembled WGS sequence"/>
</dbReference>
<protein>
    <recommendedName>
        <fullName evidence="3">Phage tail assembly chaperone</fullName>
    </recommendedName>
</protein>
<name>A0A1C1YQX3_9HYPH</name>
<reference evidence="1 2" key="1">
    <citation type="submission" date="2015-12" db="EMBL/GenBank/DDBJ databases">
        <authorList>
            <person name="Shamseldin A."/>
            <person name="Moawad H."/>
            <person name="Abd El-Rahim W.M."/>
            <person name="Sadowsky M.J."/>
        </authorList>
    </citation>
    <scope>NUCLEOTIDE SEQUENCE [LARGE SCALE GENOMIC DNA]</scope>
    <source>
        <strain evidence="1 2">JC234</strain>
    </source>
</reference>
<gene>
    <name evidence="1" type="ORF">AWJ14_14905</name>
</gene>
<dbReference type="STRING" id="1480615.AWJ14_14905"/>
<accession>A0A1C1YQX3</accession>
<dbReference type="InterPro" id="IPR019056">
    <property type="entry name" value="Phage_TAC_6"/>
</dbReference>
<dbReference type="OrthoDB" id="7582980at2"/>
<sequence length="77" mass="8875">MTETERTFFPWASVLRFGLGRLRLNPESFWRLTLVELAALLDAGAAPAMTTRQTLETLMRRFPDRVNRDLSKEPHDG</sequence>
<dbReference type="AlphaFoldDB" id="A0A1C1YQX3"/>
<dbReference type="Pfam" id="PF09550">
    <property type="entry name" value="Phage_TAC_6"/>
    <property type="match status" value="1"/>
</dbReference>
<organism evidence="1 2">
    <name type="scientific">Hoeflea olei</name>
    <dbReference type="NCBI Taxonomy" id="1480615"/>
    <lineage>
        <taxon>Bacteria</taxon>
        <taxon>Pseudomonadati</taxon>
        <taxon>Pseudomonadota</taxon>
        <taxon>Alphaproteobacteria</taxon>
        <taxon>Hyphomicrobiales</taxon>
        <taxon>Rhizobiaceae</taxon>
        <taxon>Hoeflea</taxon>
    </lineage>
</organism>
<dbReference type="InterPro" id="IPR011739">
    <property type="entry name" value="GTA_rcc01693"/>
</dbReference>
<dbReference type="RefSeq" id="WP_066183878.1">
    <property type="nucleotide sequence ID" value="NZ_LQZT01000049.1"/>
</dbReference>
<evidence type="ECO:0000313" key="1">
    <source>
        <dbReference type="EMBL" id="OCW55770.1"/>
    </source>
</evidence>
<comment type="caution">
    <text evidence="1">The sequence shown here is derived from an EMBL/GenBank/DDBJ whole genome shotgun (WGS) entry which is preliminary data.</text>
</comment>
<proteinExistence type="predicted"/>
<evidence type="ECO:0000313" key="2">
    <source>
        <dbReference type="Proteomes" id="UP000094795"/>
    </source>
</evidence>
<dbReference type="NCBIfam" id="TIGR02216">
    <property type="entry name" value="phage_TIGR02216"/>
    <property type="match status" value="1"/>
</dbReference>
<dbReference type="EMBL" id="LQZT01000049">
    <property type="protein sequence ID" value="OCW55770.1"/>
    <property type="molecule type" value="Genomic_DNA"/>
</dbReference>
<keyword evidence="2" id="KW-1185">Reference proteome</keyword>